<reference evidence="1 2" key="1">
    <citation type="submission" date="2016-07" db="EMBL/GenBank/DDBJ databases">
        <title>Pervasive Adenine N6-methylation of Active Genes in Fungi.</title>
        <authorList>
            <consortium name="DOE Joint Genome Institute"/>
            <person name="Mondo S.J."/>
            <person name="Dannebaum R.O."/>
            <person name="Kuo R.C."/>
            <person name="Labutti K."/>
            <person name="Haridas S."/>
            <person name="Kuo A."/>
            <person name="Salamov A."/>
            <person name="Ahrendt S.R."/>
            <person name="Lipzen A."/>
            <person name="Sullivan W."/>
            <person name="Andreopoulos W.B."/>
            <person name="Clum A."/>
            <person name="Lindquist E."/>
            <person name="Daum C."/>
            <person name="Ramamoorthy G.K."/>
            <person name="Gryganskyi A."/>
            <person name="Culley D."/>
            <person name="Magnuson J.K."/>
            <person name="James T.Y."/>
            <person name="O'Malley M.A."/>
            <person name="Stajich J.E."/>
            <person name="Spatafora J.W."/>
            <person name="Visel A."/>
            <person name="Grigoriev I.V."/>
        </authorList>
    </citation>
    <scope>NUCLEOTIDE SEQUENCE [LARGE SCALE GENOMIC DNA]</scope>
    <source>
        <strain evidence="1 2">JEL800</strain>
    </source>
</reference>
<name>A0A1Y2C859_9FUNG</name>
<dbReference type="OrthoDB" id="10338919at2759"/>
<proteinExistence type="predicted"/>
<sequence length="339" mass="39136">MDFDTQEFDSNFGTETKVTAVNLDQDFQSLRLEHATRHVREVSAEEKQLNLLQREVDDRDTGYPHVHHTITHVEDAIDLDWDPDAPIDDEIYENIEEELPEEVQYYENETWEELTPDEPSIPSAKSSSASVESTITEMDSIFEQGPALLLDSDVDDLLRANNELYGRLIRRLNEPRNKGIISPDIIPAMVLAQLRKCEKLTPKWRADKLAYATRERLGSTISPKLVNTIKFKNVIHSMAEPICELPEMKPDSIKAERKRTKDLAITSFVNQKLNLLRMLEDENYVKQMEKSTAGRAVIQSDHITMIGEIHKIRSKSSRADVWNHYQTRIRPIKTHVFDK</sequence>
<protein>
    <submittedName>
        <fullName evidence="1">Uncharacterized protein</fullName>
    </submittedName>
</protein>
<gene>
    <name evidence="1" type="ORF">BCR33DRAFT_717806</name>
</gene>
<dbReference type="EMBL" id="MCGO01000026">
    <property type="protein sequence ID" value="ORY43074.1"/>
    <property type="molecule type" value="Genomic_DNA"/>
</dbReference>
<evidence type="ECO:0000313" key="2">
    <source>
        <dbReference type="Proteomes" id="UP000193642"/>
    </source>
</evidence>
<evidence type="ECO:0000313" key="1">
    <source>
        <dbReference type="EMBL" id="ORY43074.1"/>
    </source>
</evidence>
<dbReference type="AlphaFoldDB" id="A0A1Y2C859"/>
<accession>A0A1Y2C859</accession>
<dbReference type="Proteomes" id="UP000193642">
    <property type="component" value="Unassembled WGS sequence"/>
</dbReference>
<comment type="caution">
    <text evidence="1">The sequence shown here is derived from an EMBL/GenBank/DDBJ whole genome shotgun (WGS) entry which is preliminary data.</text>
</comment>
<keyword evidence="2" id="KW-1185">Reference proteome</keyword>
<organism evidence="1 2">
    <name type="scientific">Rhizoclosmatium globosum</name>
    <dbReference type="NCBI Taxonomy" id="329046"/>
    <lineage>
        <taxon>Eukaryota</taxon>
        <taxon>Fungi</taxon>
        <taxon>Fungi incertae sedis</taxon>
        <taxon>Chytridiomycota</taxon>
        <taxon>Chytridiomycota incertae sedis</taxon>
        <taxon>Chytridiomycetes</taxon>
        <taxon>Chytridiales</taxon>
        <taxon>Chytriomycetaceae</taxon>
        <taxon>Rhizoclosmatium</taxon>
    </lineage>
</organism>